<dbReference type="Gene3D" id="1.25.40.10">
    <property type="entry name" value="Tetratricopeptide repeat domain"/>
    <property type="match status" value="1"/>
</dbReference>
<sequence length="354" mass="41543">MDRSLLVLNQDVTTTLESWYMQIRLGQQQAALDLYLELRQREAELKQQETLYAVYLLLSCRFHLLTSDLAKSIEFHEEAGRYQHAFVPAIHYYYHLAKGMRLFAERSYTCALAAYEKAEEYLSSIDDEVEHGDFHFRKAAVYYYLDISSLSVYHTEYAVKVFEKYPDYRYLLARSELMRGLNFIEQKEFTQAEQALNDALAYTDVTQGNGLVTLIQHNIGYLYTEQQMPLAAIPYLSAARKDRTFTGYLKTLYLLADSCWKTGQQELAFDAYQEGFQLSIEQNDDIYKWEFAMLHKKYADPANFEAVWMEGIDFFKAKGDSYNVRTYASELAAYFNETEQEELAVYYYKLSLQY</sequence>
<organism evidence="1 2">
    <name type="scientific">Terribacillus aidingensis</name>
    <dbReference type="NCBI Taxonomy" id="586416"/>
    <lineage>
        <taxon>Bacteria</taxon>
        <taxon>Bacillati</taxon>
        <taxon>Bacillota</taxon>
        <taxon>Bacilli</taxon>
        <taxon>Bacillales</taxon>
        <taxon>Bacillaceae</taxon>
        <taxon>Terribacillus</taxon>
    </lineage>
</organism>
<dbReference type="InterPro" id="IPR011990">
    <property type="entry name" value="TPR-like_helical_dom_sf"/>
</dbReference>
<protein>
    <submittedName>
        <fullName evidence="1">Response regulator aspartate phosphatase C</fullName>
    </submittedName>
</protein>
<name>A0A285N0D1_9BACI</name>
<evidence type="ECO:0000313" key="1">
    <source>
        <dbReference type="EMBL" id="SNZ02915.1"/>
    </source>
</evidence>
<dbReference type="SUPFAM" id="SSF48452">
    <property type="entry name" value="TPR-like"/>
    <property type="match status" value="1"/>
</dbReference>
<dbReference type="AlphaFoldDB" id="A0A285N0D1"/>
<proteinExistence type="predicted"/>
<evidence type="ECO:0000313" key="2">
    <source>
        <dbReference type="Proteomes" id="UP000219356"/>
    </source>
</evidence>
<dbReference type="OrthoDB" id="2957368at2"/>
<dbReference type="EMBL" id="OBEK01000001">
    <property type="protein sequence ID" value="SNZ02915.1"/>
    <property type="molecule type" value="Genomic_DNA"/>
</dbReference>
<gene>
    <name evidence="1" type="ORF">SAMN05421503_0228</name>
</gene>
<dbReference type="RefSeq" id="WP_097038460.1">
    <property type="nucleotide sequence ID" value="NZ_OBEK01000001.1"/>
</dbReference>
<keyword evidence="2" id="KW-1185">Reference proteome</keyword>
<reference evidence="2" key="1">
    <citation type="submission" date="2017-09" db="EMBL/GenBank/DDBJ databases">
        <authorList>
            <person name="Varghese N."/>
            <person name="Submissions S."/>
        </authorList>
    </citation>
    <scope>NUCLEOTIDE SEQUENCE [LARGE SCALE GENOMIC DNA]</scope>
    <source>
        <strain evidence="2">CGMCC 1.8913</strain>
    </source>
</reference>
<accession>A0A285N0D1</accession>
<dbReference type="Proteomes" id="UP000219356">
    <property type="component" value="Unassembled WGS sequence"/>
</dbReference>